<reference evidence="4" key="1">
    <citation type="submission" date="2012-12" db="EMBL/GenBank/DDBJ databases">
        <authorList>
            <person name="Hellsten U."/>
            <person name="Grimwood J."/>
            <person name="Chapman J.A."/>
            <person name="Shapiro H."/>
            <person name="Aerts A."/>
            <person name="Otillar R.P."/>
            <person name="Terry A.Y."/>
            <person name="Boore J.L."/>
            <person name="Simakov O."/>
            <person name="Marletaz F."/>
            <person name="Cho S.-J."/>
            <person name="Edsinger-Gonzales E."/>
            <person name="Havlak P."/>
            <person name="Kuo D.-H."/>
            <person name="Larsson T."/>
            <person name="Lv J."/>
            <person name="Arendt D."/>
            <person name="Savage R."/>
            <person name="Osoegawa K."/>
            <person name="de Jong P."/>
            <person name="Lindberg D.R."/>
            <person name="Seaver E.C."/>
            <person name="Weisblat D.A."/>
            <person name="Putnam N.H."/>
            <person name="Grigoriev I.V."/>
            <person name="Rokhsar D.S."/>
        </authorList>
    </citation>
    <scope>NUCLEOTIDE SEQUENCE</scope>
    <source>
        <strain evidence="4">I ESC-2004</strain>
    </source>
</reference>
<evidence type="ECO:0000313" key="2">
    <source>
        <dbReference type="EMBL" id="ELT94441.1"/>
    </source>
</evidence>
<dbReference type="PANTHER" id="PTHR10579">
    <property type="entry name" value="CALCIUM-ACTIVATED CHLORIDE CHANNEL REGULATOR"/>
    <property type="match status" value="1"/>
</dbReference>
<dbReference type="STRING" id="283909.R7TSI0"/>
<dbReference type="EMBL" id="AMQN01012283">
    <property type="status" value="NOT_ANNOTATED_CDS"/>
    <property type="molecule type" value="Genomic_DNA"/>
</dbReference>
<gene>
    <name evidence="2" type="ORF">CAPTEDRAFT_194881</name>
</gene>
<dbReference type="HOGENOM" id="CLU_040707_1_0_1"/>
<keyword evidence="4" id="KW-1185">Reference proteome</keyword>
<sequence length="412" mass="46719">MSLFPPSIAGIVLWILMSYGFYFDEVTILIPKTWPANSAYEDAEQESLDTMDVFIEPKTEKKASNAPYTPQIKGCGNMGNYIHLTDVFLTDDSEAEKYEPRGKVLVHEWGHYRFGLFDEYPLKDNQQFYISSDGFIEATRCSLEIDGELYNSETGNSGCEIVDGLPEKACRFRAKSEKKSNYGSLTYKQNLEQITEFCNVDATKKTVHNKETPNKQNIECNGKSAWEVIREHEDYKNSDTATIKDTTPKFKFVRKQSSPKVVLVLDVSGSMNSEGRLIKLRQGCYTLVRFVLSECSEVGIVLFNETAIISRPMTRVPRDPTAREYLANDLPKKAANGTSIGAAIGESVEESFIEFEHKEFEVKVSSPSGTSFNKRTSEEFWCNDDFKTCQFLMAKAELHPVQKCNDSLNEYQ</sequence>
<dbReference type="CDD" id="cd00198">
    <property type="entry name" value="vWFA"/>
    <property type="match status" value="1"/>
</dbReference>
<dbReference type="EnsemblMetazoa" id="CapteT194881">
    <property type="protein sequence ID" value="CapteP194881"/>
    <property type="gene ID" value="CapteG194881"/>
</dbReference>
<reference evidence="3" key="3">
    <citation type="submission" date="2015-06" db="UniProtKB">
        <authorList>
            <consortium name="EnsemblMetazoa"/>
        </authorList>
    </citation>
    <scope>IDENTIFICATION</scope>
</reference>
<evidence type="ECO:0000313" key="4">
    <source>
        <dbReference type="Proteomes" id="UP000014760"/>
    </source>
</evidence>
<dbReference type="Pfam" id="PF08434">
    <property type="entry name" value="CLCA"/>
    <property type="match status" value="1"/>
</dbReference>
<evidence type="ECO:0000313" key="3">
    <source>
        <dbReference type="EnsemblMetazoa" id="CapteP194881"/>
    </source>
</evidence>
<dbReference type="InterPro" id="IPR036465">
    <property type="entry name" value="vWFA_dom_sf"/>
</dbReference>
<dbReference type="PANTHER" id="PTHR10579:SF177">
    <property type="entry name" value="CALCIUM-ACTIVATED CHLORIDE CHANNEL REGULATOR 4-LIKE PROTEIN"/>
    <property type="match status" value="1"/>
</dbReference>
<organism evidence="2">
    <name type="scientific">Capitella teleta</name>
    <name type="common">Polychaete worm</name>
    <dbReference type="NCBI Taxonomy" id="283909"/>
    <lineage>
        <taxon>Eukaryota</taxon>
        <taxon>Metazoa</taxon>
        <taxon>Spiralia</taxon>
        <taxon>Lophotrochozoa</taxon>
        <taxon>Annelida</taxon>
        <taxon>Polychaeta</taxon>
        <taxon>Sedentaria</taxon>
        <taxon>Scolecida</taxon>
        <taxon>Capitellidae</taxon>
        <taxon>Capitella</taxon>
    </lineage>
</organism>
<dbReference type="Proteomes" id="UP000014760">
    <property type="component" value="Unassembled WGS sequence"/>
</dbReference>
<dbReference type="Gene3D" id="3.40.50.410">
    <property type="entry name" value="von Willebrand factor, type A domain"/>
    <property type="match status" value="1"/>
</dbReference>
<dbReference type="InterPro" id="IPR051266">
    <property type="entry name" value="CLCR"/>
</dbReference>
<dbReference type="OrthoDB" id="687730at2759"/>
<dbReference type="InterPro" id="IPR013642">
    <property type="entry name" value="CLCA_N"/>
</dbReference>
<proteinExistence type="predicted"/>
<dbReference type="SUPFAM" id="SSF53300">
    <property type="entry name" value="vWA-like"/>
    <property type="match status" value="1"/>
</dbReference>
<dbReference type="EMBL" id="KB309421">
    <property type="protein sequence ID" value="ELT94441.1"/>
    <property type="molecule type" value="Genomic_DNA"/>
</dbReference>
<accession>R7TSI0</accession>
<evidence type="ECO:0000259" key="1">
    <source>
        <dbReference type="Pfam" id="PF08434"/>
    </source>
</evidence>
<dbReference type="AlphaFoldDB" id="R7TSI0"/>
<name>R7TSI0_CAPTE</name>
<feature type="domain" description="Calcium-activated chloride channel N-terminal" evidence="1">
    <location>
        <begin position="20"/>
        <end position="239"/>
    </location>
</feature>
<protein>
    <recommendedName>
        <fullName evidence="1">Calcium-activated chloride channel N-terminal domain-containing protein</fullName>
    </recommendedName>
</protein>
<dbReference type="OMA" id="HINTCIS"/>
<reference evidence="2 4" key="2">
    <citation type="journal article" date="2013" name="Nature">
        <title>Insights into bilaterian evolution from three spiralian genomes.</title>
        <authorList>
            <person name="Simakov O."/>
            <person name="Marletaz F."/>
            <person name="Cho S.J."/>
            <person name="Edsinger-Gonzales E."/>
            <person name="Havlak P."/>
            <person name="Hellsten U."/>
            <person name="Kuo D.H."/>
            <person name="Larsson T."/>
            <person name="Lv J."/>
            <person name="Arendt D."/>
            <person name="Savage R."/>
            <person name="Osoegawa K."/>
            <person name="de Jong P."/>
            <person name="Grimwood J."/>
            <person name="Chapman J.A."/>
            <person name="Shapiro H."/>
            <person name="Aerts A."/>
            <person name="Otillar R.P."/>
            <person name="Terry A.Y."/>
            <person name="Boore J.L."/>
            <person name="Grigoriev I.V."/>
            <person name="Lindberg D.R."/>
            <person name="Seaver E.C."/>
            <person name="Weisblat D.A."/>
            <person name="Putnam N.H."/>
            <person name="Rokhsar D.S."/>
        </authorList>
    </citation>
    <scope>NUCLEOTIDE SEQUENCE</scope>
    <source>
        <strain evidence="2 4">I ESC-2004</strain>
    </source>
</reference>